<gene>
    <name evidence="2" type="ORF">A9Q93_01990</name>
</gene>
<dbReference type="Proteomes" id="UP000196102">
    <property type="component" value="Unassembled WGS sequence"/>
</dbReference>
<dbReference type="InterPro" id="IPR011041">
    <property type="entry name" value="Quinoprot_gluc/sorb_DH_b-prop"/>
</dbReference>
<dbReference type="PANTHER" id="PTHR19328">
    <property type="entry name" value="HEDGEHOG-INTERACTING PROTEIN"/>
    <property type="match status" value="1"/>
</dbReference>
<dbReference type="InterPro" id="IPR011042">
    <property type="entry name" value="6-blade_b-propeller_TolB-like"/>
</dbReference>
<evidence type="ECO:0000313" key="3">
    <source>
        <dbReference type="Proteomes" id="UP000196102"/>
    </source>
</evidence>
<dbReference type="PROSITE" id="PS51257">
    <property type="entry name" value="PROKAR_LIPOPROTEIN"/>
    <property type="match status" value="1"/>
</dbReference>
<name>A0A1Z8BC61_9FLAO</name>
<comment type="caution">
    <text evidence="2">The sequence shown here is derived from an EMBL/GenBank/DDBJ whole genome shotgun (WGS) entry which is preliminary data.</text>
</comment>
<sequence>MKRIAFFFLFTLLFISCKNESQKTDQLAVNENTTAVNSNQESNQSKPIVENIPLIEDQKDYTVTPIIKDLTNPWGMTWLPNGDLIYTEKEGEMYRFDGTTSHKISGVPEVYLRGQGGLLDVIIHPNFKDNNKIYISYASSEGEGSGGNTAIASAVLKNDQLIDLKVLYKATPNTKRGQHFGSRFAWDSEGYLYFSIGERGERDVNPQDLTRDGGKIYRIHADGRIPEDNPFVDVNDAKTAAFTYGNRNPQGMTVHPRTGEIIAHEHGPQGGDEINFIKAGRNYGWPVISYGENYGGGEFAESTAKEGMEQPFYYWVPSIAPSGFAIIDNEAYKNWNGNYLVGSLKFQYLEMLYVNDKGVTKREKLVDGLGRMRNVKIGPDGMIYIGVEGKGIFKITR</sequence>
<reference evidence="2 3" key="1">
    <citation type="journal article" date="2017" name="Proc. Natl. Acad. Sci. U.S.A.">
        <title>Simulation of Deepwater Horizon oil plume reveals substrate specialization within a complex community of hydrocarbon-degraders.</title>
        <authorList>
            <person name="Hu P."/>
            <person name="Dubinsky E.A."/>
            <person name="Probst A.J."/>
            <person name="Wang J."/>
            <person name="Sieber C.M.K."/>
            <person name="Tom L.M."/>
            <person name="Gardinali P."/>
            <person name="Banfield J.F."/>
            <person name="Atlas R.M."/>
            <person name="Andersen G.L."/>
        </authorList>
    </citation>
    <scope>NUCLEOTIDE SEQUENCE [LARGE SCALE GENOMIC DNA]</scope>
    <source>
        <strain evidence="2">35_9_T64</strain>
    </source>
</reference>
<dbReference type="EMBL" id="MAAX01000029">
    <property type="protein sequence ID" value="OUS20108.1"/>
    <property type="molecule type" value="Genomic_DNA"/>
</dbReference>
<dbReference type="RefSeq" id="WP_303685709.1">
    <property type="nucleotide sequence ID" value="NZ_CAJXYO010000024.1"/>
</dbReference>
<dbReference type="AlphaFoldDB" id="A0A1Z8BC61"/>
<dbReference type="SUPFAM" id="SSF50952">
    <property type="entry name" value="Soluble quinoprotein glucose dehydrogenase"/>
    <property type="match status" value="1"/>
</dbReference>
<proteinExistence type="predicted"/>
<dbReference type="Pfam" id="PF07995">
    <property type="entry name" value="GSDH"/>
    <property type="match status" value="1"/>
</dbReference>
<accession>A0A1Z8BC61</accession>
<dbReference type="InterPro" id="IPR012938">
    <property type="entry name" value="Glc/Sorbosone_DH"/>
</dbReference>
<dbReference type="PANTHER" id="PTHR19328:SF75">
    <property type="entry name" value="ALDOSE SUGAR DEHYDROGENASE YLII"/>
    <property type="match status" value="1"/>
</dbReference>
<feature type="domain" description="Glucose/Sorbosone dehydrogenase" evidence="1">
    <location>
        <begin position="70"/>
        <end position="389"/>
    </location>
</feature>
<protein>
    <recommendedName>
        <fullName evidence="1">Glucose/Sorbosone dehydrogenase domain-containing protein</fullName>
    </recommendedName>
</protein>
<organism evidence="2 3">
    <name type="scientific">Nonlabens dokdonensis</name>
    <dbReference type="NCBI Taxonomy" id="328515"/>
    <lineage>
        <taxon>Bacteria</taxon>
        <taxon>Pseudomonadati</taxon>
        <taxon>Bacteroidota</taxon>
        <taxon>Flavobacteriia</taxon>
        <taxon>Flavobacteriales</taxon>
        <taxon>Flavobacteriaceae</taxon>
        <taxon>Nonlabens</taxon>
    </lineage>
</organism>
<evidence type="ECO:0000313" key="2">
    <source>
        <dbReference type="EMBL" id="OUS20108.1"/>
    </source>
</evidence>
<evidence type="ECO:0000259" key="1">
    <source>
        <dbReference type="Pfam" id="PF07995"/>
    </source>
</evidence>
<dbReference type="Gene3D" id="2.120.10.30">
    <property type="entry name" value="TolB, C-terminal domain"/>
    <property type="match status" value="1"/>
</dbReference>